<evidence type="ECO:0000259" key="8">
    <source>
        <dbReference type="Pfam" id="PF02838"/>
    </source>
</evidence>
<organism evidence="9 10">
    <name type="scientific">Prevotella illustrans</name>
    <dbReference type="NCBI Taxonomy" id="2800387"/>
    <lineage>
        <taxon>Bacteria</taxon>
        <taxon>Pseudomonadati</taxon>
        <taxon>Bacteroidota</taxon>
        <taxon>Bacteroidia</taxon>
        <taxon>Bacteroidales</taxon>
        <taxon>Prevotellaceae</taxon>
        <taxon>Prevotella</taxon>
    </lineage>
</organism>
<comment type="similarity">
    <text evidence="2">Belongs to the glycosyl hydrolase 20 family.</text>
</comment>
<protein>
    <recommendedName>
        <fullName evidence="3">beta-N-acetylhexosaminidase</fullName>
        <ecNumber evidence="3">3.2.1.52</ecNumber>
    </recommendedName>
</protein>
<dbReference type="SUPFAM" id="SSF51445">
    <property type="entry name" value="(Trans)glycosidases"/>
    <property type="match status" value="1"/>
</dbReference>
<evidence type="ECO:0000313" key="10">
    <source>
        <dbReference type="Proteomes" id="UP000664265"/>
    </source>
</evidence>
<comment type="caution">
    <text evidence="9">The sequence shown here is derived from an EMBL/GenBank/DDBJ whole genome shotgun (WGS) entry which is preliminary data.</text>
</comment>
<dbReference type="SUPFAM" id="SSF55545">
    <property type="entry name" value="beta-N-acetylhexosaminidase-like domain"/>
    <property type="match status" value="1"/>
</dbReference>
<comment type="catalytic activity">
    <reaction evidence="1">
        <text>Hydrolysis of terminal non-reducing N-acetyl-D-hexosamine residues in N-acetyl-beta-D-hexosaminides.</text>
        <dbReference type="EC" id="3.2.1.52"/>
    </reaction>
</comment>
<reference evidence="9 10" key="1">
    <citation type="submission" date="2021-01" db="EMBL/GenBank/DDBJ databases">
        <title>Prevotella A2931 sp. nov.</title>
        <authorList>
            <person name="Buhl M."/>
            <person name="Oberhettinger P."/>
        </authorList>
    </citation>
    <scope>NUCLEOTIDE SEQUENCE [LARGE SCALE GENOMIC DNA]</scope>
    <source>
        <strain evidence="9 10">A2931</strain>
    </source>
</reference>
<dbReference type="Pfam" id="PF00728">
    <property type="entry name" value="Glyco_hydro_20"/>
    <property type="match status" value="1"/>
</dbReference>
<keyword evidence="4" id="KW-0378">Hydrolase</keyword>
<evidence type="ECO:0000256" key="2">
    <source>
        <dbReference type="ARBA" id="ARBA00006285"/>
    </source>
</evidence>
<dbReference type="PRINTS" id="PR00738">
    <property type="entry name" value="GLHYDRLASE20"/>
</dbReference>
<gene>
    <name evidence="9" type="ORF">JHU38_09585</name>
</gene>
<dbReference type="InterPro" id="IPR015882">
    <property type="entry name" value="HEX_bac_N"/>
</dbReference>
<dbReference type="InterPro" id="IPR029018">
    <property type="entry name" value="Hex-like_dom2"/>
</dbReference>
<dbReference type="InterPro" id="IPR015883">
    <property type="entry name" value="Glyco_hydro_20_cat"/>
</dbReference>
<dbReference type="Pfam" id="PF02838">
    <property type="entry name" value="Glyco_hydro_20b"/>
    <property type="match status" value="1"/>
</dbReference>
<accession>A0ABS3M767</accession>
<dbReference type="Gene3D" id="3.30.379.10">
    <property type="entry name" value="Chitobiase/beta-hexosaminidase domain 2-like"/>
    <property type="match status" value="1"/>
</dbReference>
<dbReference type="PIRSF" id="PIRSF001093">
    <property type="entry name" value="B-hxosamndse_ab_euk"/>
    <property type="match status" value="1"/>
</dbReference>
<dbReference type="EC" id="3.2.1.52" evidence="3"/>
<feature type="domain" description="Glycoside hydrolase family 20 catalytic" evidence="7">
    <location>
        <begin position="152"/>
        <end position="500"/>
    </location>
</feature>
<evidence type="ECO:0000256" key="5">
    <source>
        <dbReference type="ARBA" id="ARBA00023295"/>
    </source>
</evidence>
<feature type="signal peptide" evidence="6">
    <location>
        <begin position="1"/>
        <end position="19"/>
    </location>
</feature>
<name>A0ABS3M767_9BACT</name>
<evidence type="ECO:0000256" key="4">
    <source>
        <dbReference type="ARBA" id="ARBA00022801"/>
    </source>
</evidence>
<dbReference type="InterPro" id="IPR025705">
    <property type="entry name" value="Beta_hexosaminidase_sua/sub"/>
</dbReference>
<sequence>MKKTLLSVAIAMASLSLQAADVNYHVVPLPQSITAEKGAAFVLDGNTAVYVASADEAMLRNAAFLKQYIREATGIEASGVDKKGAAITLKLNAKIANEEGYVITVKAKGLTIEGKTPQGVFYGIQTLRKSLPLEKVQSVSLPAARIVDQPRFGYRGAMLDCARHYFNLEFVKEFVDMLALHNLNVFHWHLTEDQGWRVQIDRYPKLIEVGSKRDQTVVGHNSPVFDGTPYGGHYTKEDMKEIVKYAAERYITVIPEIDMPGHMLGALAAYPELGCTGGPYKVAQQWGVFDDILCAGNPKTYEFVNNVLDELIEIFPSKYIHLGGDEAPRTRWKSCPRCQAEIKRLGLKGSNGFTAEAQLQCYFLGQVAKHLESKGRNVIGWDEILEGDVEPGTTVMSWRGVAGGITAAERGLDAIMSPTDYYYLDYYQNKSRDILLIGGNLPVEKTYSYNPVPDDATPALKKHVKGVQVNLWTEYIGCKELAEYQLLPRLAAMAETGWTENAKKDYNSFKQREGKLNQLYKQFGWKACQDMFGK</sequence>
<dbReference type="CDD" id="cd06563">
    <property type="entry name" value="GH20_chitobiase-like"/>
    <property type="match status" value="1"/>
</dbReference>
<keyword evidence="5" id="KW-0326">Glycosidase</keyword>
<evidence type="ECO:0000256" key="1">
    <source>
        <dbReference type="ARBA" id="ARBA00001231"/>
    </source>
</evidence>
<evidence type="ECO:0000313" key="9">
    <source>
        <dbReference type="EMBL" id="MBO1364017.1"/>
    </source>
</evidence>
<evidence type="ECO:0000259" key="7">
    <source>
        <dbReference type="Pfam" id="PF00728"/>
    </source>
</evidence>
<dbReference type="RefSeq" id="WP_107581412.1">
    <property type="nucleotide sequence ID" value="NZ_JAERMS010000034.1"/>
</dbReference>
<evidence type="ECO:0000256" key="6">
    <source>
        <dbReference type="SAM" id="SignalP"/>
    </source>
</evidence>
<proteinExistence type="inferred from homology"/>
<evidence type="ECO:0000256" key="3">
    <source>
        <dbReference type="ARBA" id="ARBA00012663"/>
    </source>
</evidence>
<keyword evidence="6" id="KW-0732">Signal</keyword>
<dbReference type="InterPro" id="IPR017853">
    <property type="entry name" value="GH"/>
</dbReference>
<feature type="chain" id="PRO_5046071136" description="beta-N-acetylhexosaminidase" evidence="6">
    <location>
        <begin position="20"/>
        <end position="534"/>
    </location>
</feature>
<feature type="domain" description="Beta-hexosaminidase bacterial type N-terminal" evidence="8">
    <location>
        <begin position="24"/>
        <end position="149"/>
    </location>
</feature>
<keyword evidence="10" id="KW-1185">Reference proteome</keyword>
<dbReference type="PANTHER" id="PTHR22600:SF57">
    <property type="entry name" value="BETA-N-ACETYLHEXOSAMINIDASE"/>
    <property type="match status" value="1"/>
</dbReference>
<dbReference type="PANTHER" id="PTHR22600">
    <property type="entry name" value="BETA-HEXOSAMINIDASE"/>
    <property type="match status" value="1"/>
</dbReference>
<dbReference type="Proteomes" id="UP000664265">
    <property type="component" value="Unassembled WGS sequence"/>
</dbReference>
<dbReference type="EMBL" id="JAERMS010000034">
    <property type="protein sequence ID" value="MBO1364017.1"/>
    <property type="molecule type" value="Genomic_DNA"/>
</dbReference>
<dbReference type="Gene3D" id="3.20.20.80">
    <property type="entry name" value="Glycosidases"/>
    <property type="match status" value="1"/>
</dbReference>